<organism evidence="2 3">
    <name type="scientific">Desulfoluna spongiiphila</name>
    <dbReference type="NCBI Taxonomy" id="419481"/>
    <lineage>
        <taxon>Bacteria</taxon>
        <taxon>Pseudomonadati</taxon>
        <taxon>Thermodesulfobacteriota</taxon>
        <taxon>Desulfobacteria</taxon>
        <taxon>Desulfobacterales</taxon>
        <taxon>Desulfolunaceae</taxon>
        <taxon>Desulfoluna</taxon>
    </lineage>
</organism>
<dbReference type="Proteomes" id="UP000198870">
    <property type="component" value="Unassembled WGS sequence"/>
</dbReference>
<evidence type="ECO:0000256" key="1">
    <source>
        <dbReference type="SAM" id="Phobius"/>
    </source>
</evidence>
<name>A0A1G5GB08_9BACT</name>
<keyword evidence="1" id="KW-0812">Transmembrane</keyword>
<evidence type="ECO:0000313" key="3">
    <source>
        <dbReference type="Proteomes" id="UP000198870"/>
    </source>
</evidence>
<dbReference type="AlphaFoldDB" id="A0A1G5GB08"/>
<dbReference type="RefSeq" id="WP_092211322.1">
    <property type="nucleotide sequence ID" value="NZ_FMUX01000010.1"/>
</dbReference>
<sequence length="126" mass="13462">MIRNPAHMLVCAHILLSLGGLFLHAGLHPPMKSLFFWWAAPMSTVSLLLLPPLFLRPATVGVAVLMNAFTVTAGVVGMAYFSLLNPPLPLTPGSLLAHSTLAPVCILLCKLPLAQAIFIVMQQEAP</sequence>
<keyword evidence="1" id="KW-1133">Transmembrane helix</keyword>
<dbReference type="STRING" id="419481.SAMN05216233_11039"/>
<protein>
    <submittedName>
        <fullName evidence="2">Uncharacterized protein</fullName>
    </submittedName>
</protein>
<feature type="transmembrane region" description="Helical" evidence="1">
    <location>
        <begin position="62"/>
        <end position="81"/>
    </location>
</feature>
<keyword evidence="3" id="KW-1185">Reference proteome</keyword>
<gene>
    <name evidence="2" type="ORF">SAMN05216233_11039</name>
</gene>
<reference evidence="2 3" key="1">
    <citation type="submission" date="2016-10" db="EMBL/GenBank/DDBJ databases">
        <authorList>
            <person name="de Groot N.N."/>
        </authorList>
    </citation>
    <scope>NUCLEOTIDE SEQUENCE [LARGE SCALE GENOMIC DNA]</scope>
    <source>
        <strain evidence="2 3">AA1</strain>
    </source>
</reference>
<accession>A0A1G5GB08</accession>
<dbReference type="EMBL" id="FMUX01000010">
    <property type="protein sequence ID" value="SCY48499.1"/>
    <property type="molecule type" value="Genomic_DNA"/>
</dbReference>
<proteinExistence type="predicted"/>
<feature type="transmembrane region" description="Helical" evidence="1">
    <location>
        <begin position="35"/>
        <end position="55"/>
    </location>
</feature>
<feature type="transmembrane region" description="Helical" evidence="1">
    <location>
        <begin position="101"/>
        <end position="121"/>
    </location>
</feature>
<evidence type="ECO:0000313" key="2">
    <source>
        <dbReference type="EMBL" id="SCY48499.1"/>
    </source>
</evidence>
<keyword evidence="1" id="KW-0472">Membrane</keyword>